<evidence type="ECO:0000256" key="6">
    <source>
        <dbReference type="SAM" id="MobiDB-lite"/>
    </source>
</evidence>
<comment type="caution">
    <text evidence="8">The sequence shown here is derived from an EMBL/GenBank/DDBJ whole genome shotgun (WGS) entry which is preliminary data.</text>
</comment>
<name>A0AAW2L1Z9_SESRA</name>
<dbReference type="PANTHER" id="PTHR10527">
    <property type="entry name" value="IMPORTIN BETA"/>
    <property type="match status" value="1"/>
</dbReference>
<sequence length="503" mass="55844">MASGAGGGEASTWQPQEDGLREICGLLEQQMAPTSDDKSMIWQRLQHYSQFPDFNNYLAFILARAEGKSVEVRQAAGLLLKNNLRTALKTMPPSNQQYIKSELLPCMGAADRHIRSTAGTIISTFVQIGGVGGWPELLHALVKCLDSNDANHMEGAMDALSKICEDAPQVLDSDIPGLSERPINAFLPRFLQLFQSSHTTLRKLSLGSVNQYIMLMPTVLHLSMDKYLQGLFVLANDPSPEVRKLVRILSVGVLNWFAFEPVMILSKLVSYSLLHMGSDRLWLPLSFCPSSEQVCAAFVQLIEVRSAVLEVPHLRNVIEYMLLVNKDTDEEVALEACEFWSAYCEAELPPENLREFLPRLIPILLSNMAYADDDESLLEAEEDGSLPDRDQDLKPRFHSSRFHGSEDVEDEDDDIVNVWNLRKCSAAALDFLSNVFGDEILPTLMPLVQAKLSSTGDEAWKDREAAVLALGAVGEGCINGLYPHLPQLCITLLDLLSGHSFLK</sequence>
<keyword evidence="4" id="KW-0677">Repeat</keyword>
<evidence type="ECO:0000256" key="3">
    <source>
        <dbReference type="ARBA" id="ARBA00022490"/>
    </source>
</evidence>
<reference evidence="8" key="1">
    <citation type="submission" date="2020-06" db="EMBL/GenBank/DDBJ databases">
        <authorList>
            <person name="Li T."/>
            <person name="Hu X."/>
            <person name="Zhang T."/>
            <person name="Song X."/>
            <person name="Zhang H."/>
            <person name="Dai N."/>
            <person name="Sheng W."/>
            <person name="Hou X."/>
            <person name="Wei L."/>
        </authorList>
    </citation>
    <scope>NUCLEOTIDE SEQUENCE</scope>
    <source>
        <strain evidence="8">G02</strain>
        <tissue evidence="8">Leaf</tissue>
    </source>
</reference>
<evidence type="ECO:0000256" key="5">
    <source>
        <dbReference type="ARBA" id="ARBA00022927"/>
    </source>
</evidence>
<protein>
    <submittedName>
        <fullName evidence="8">Transportin-1</fullName>
    </submittedName>
</protein>
<dbReference type="InterPro" id="IPR011989">
    <property type="entry name" value="ARM-like"/>
</dbReference>
<dbReference type="GO" id="GO:0031267">
    <property type="term" value="F:small GTPase binding"/>
    <property type="evidence" value="ECO:0007669"/>
    <property type="project" value="InterPro"/>
</dbReference>
<dbReference type="Pfam" id="PF03810">
    <property type="entry name" value="IBN_N"/>
    <property type="match status" value="1"/>
</dbReference>
<dbReference type="EMBL" id="JACGWJ010000026">
    <property type="protein sequence ID" value="KAL0312658.1"/>
    <property type="molecule type" value="Genomic_DNA"/>
</dbReference>
<feature type="region of interest" description="Disordered" evidence="6">
    <location>
        <begin position="379"/>
        <end position="407"/>
    </location>
</feature>
<evidence type="ECO:0000256" key="2">
    <source>
        <dbReference type="ARBA" id="ARBA00022448"/>
    </source>
</evidence>
<dbReference type="GO" id="GO:0006606">
    <property type="term" value="P:protein import into nucleus"/>
    <property type="evidence" value="ECO:0007669"/>
    <property type="project" value="InterPro"/>
</dbReference>
<keyword evidence="5" id="KW-0653">Protein transport</keyword>
<evidence type="ECO:0000256" key="4">
    <source>
        <dbReference type="ARBA" id="ARBA00022737"/>
    </source>
</evidence>
<reference evidence="8" key="2">
    <citation type="journal article" date="2024" name="Plant">
        <title>Genomic evolution and insights into agronomic trait innovations of Sesamum species.</title>
        <authorList>
            <person name="Miao H."/>
            <person name="Wang L."/>
            <person name="Qu L."/>
            <person name="Liu H."/>
            <person name="Sun Y."/>
            <person name="Le M."/>
            <person name="Wang Q."/>
            <person name="Wei S."/>
            <person name="Zheng Y."/>
            <person name="Lin W."/>
            <person name="Duan Y."/>
            <person name="Cao H."/>
            <person name="Xiong S."/>
            <person name="Wang X."/>
            <person name="Wei L."/>
            <person name="Li C."/>
            <person name="Ma Q."/>
            <person name="Ju M."/>
            <person name="Zhao R."/>
            <person name="Li G."/>
            <person name="Mu C."/>
            <person name="Tian Q."/>
            <person name="Mei H."/>
            <person name="Zhang T."/>
            <person name="Gao T."/>
            <person name="Zhang H."/>
        </authorList>
    </citation>
    <scope>NUCLEOTIDE SEQUENCE</scope>
    <source>
        <strain evidence="8">G02</strain>
    </source>
</reference>
<gene>
    <name evidence="8" type="ORF">Sradi_5665100</name>
</gene>
<keyword evidence="3" id="KW-0963">Cytoplasm</keyword>
<keyword evidence="2" id="KW-0813">Transport</keyword>
<evidence type="ECO:0000256" key="1">
    <source>
        <dbReference type="ARBA" id="ARBA00004496"/>
    </source>
</evidence>
<accession>A0AAW2L1Z9</accession>
<dbReference type="SUPFAM" id="SSF48371">
    <property type="entry name" value="ARM repeat"/>
    <property type="match status" value="1"/>
</dbReference>
<evidence type="ECO:0000259" key="7">
    <source>
        <dbReference type="PROSITE" id="PS50166"/>
    </source>
</evidence>
<dbReference type="InterPro" id="IPR040122">
    <property type="entry name" value="Importin_beta"/>
</dbReference>
<dbReference type="AlphaFoldDB" id="A0AAW2L1Z9"/>
<feature type="domain" description="Importin N-terminal" evidence="7">
    <location>
        <begin position="41"/>
        <end position="109"/>
    </location>
</feature>
<dbReference type="InterPro" id="IPR001494">
    <property type="entry name" value="Importin-beta_N"/>
</dbReference>
<dbReference type="Gene3D" id="1.25.10.10">
    <property type="entry name" value="Leucine-rich Repeat Variant"/>
    <property type="match status" value="2"/>
</dbReference>
<dbReference type="PROSITE" id="PS50166">
    <property type="entry name" value="IMPORTIN_B_NT"/>
    <property type="match status" value="1"/>
</dbReference>
<dbReference type="SMART" id="SM00913">
    <property type="entry name" value="IBN_N"/>
    <property type="match status" value="1"/>
</dbReference>
<dbReference type="InterPro" id="IPR016024">
    <property type="entry name" value="ARM-type_fold"/>
</dbReference>
<feature type="compositionally biased region" description="Basic and acidic residues" evidence="6">
    <location>
        <begin position="386"/>
        <end position="395"/>
    </location>
</feature>
<dbReference type="GO" id="GO:0005737">
    <property type="term" value="C:cytoplasm"/>
    <property type="evidence" value="ECO:0007669"/>
    <property type="project" value="UniProtKB-SubCell"/>
</dbReference>
<comment type="subcellular location">
    <subcellularLocation>
        <location evidence="1">Cytoplasm</location>
    </subcellularLocation>
</comment>
<proteinExistence type="predicted"/>
<evidence type="ECO:0000313" key="8">
    <source>
        <dbReference type="EMBL" id="KAL0312658.1"/>
    </source>
</evidence>
<organism evidence="8">
    <name type="scientific">Sesamum radiatum</name>
    <name type="common">Black benniseed</name>
    <dbReference type="NCBI Taxonomy" id="300843"/>
    <lineage>
        <taxon>Eukaryota</taxon>
        <taxon>Viridiplantae</taxon>
        <taxon>Streptophyta</taxon>
        <taxon>Embryophyta</taxon>
        <taxon>Tracheophyta</taxon>
        <taxon>Spermatophyta</taxon>
        <taxon>Magnoliopsida</taxon>
        <taxon>eudicotyledons</taxon>
        <taxon>Gunneridae</taxon>
        <taxon>Pentapetalae</taxon>
        <taxon>asterids</taxon>
        <taxon>lamiids</taxon>
        <taxon>Lamiales</taxon>
        <taxon>Pedaliaceae</taxon>
        <taxon>Sesamum</taxon>
    </lineage>
</organism>